<keyword evidence="3" id="KW-0804">Transcription</keyword>
<dbReference type="SUPFAM" id="SSF48498">
    <property type="entry name" value="Tetracyclin repressor-like, C-terminal domain"/>
    <property type="match status" value="1"/>
</dbReference>
<dbReference type="SUPFAM" id="SSF46689">
    <property type="entry name" value="Homeodomain-like"/>
    <property type="match status" value="1"/>
</dbReference>
<dbReference type="GO" id="GO:0000976">
    <property type="term" value="F:transcription cis-regulatory region binding"/>
    <property type="evidence" value="ECO:0007669"/>
    <property type="project" value="TreeGrafter"/>
</dbReference>
<protein>
    <submittedName>
        <fullName evidence="6">TetR/AcrR family transcriptional regulator</fullName>
    </submittedName>
</protein>
<feature type="DNA-binding region" description="H-T-H motif" evidence="4">
    <location>
        <begin position="32"/>
        <end position="51"/>
    </location>
</feature>
<sequence length="203" mass="21957">MIVSTRQTTAKRTEIADAALRIIGERGITALTMATLAAELGLSPGAPFRHFASRDEILEEVAHRVVELIGAAFPDPALPPLERLSHLFLARTEVLGRNTGCGRLIFSDQFAKALPENAAATIRGLVRQTRTYLVSILKEASEAGQIRNDLAPEDLLIPVIGTLQHLAFLASLPADGPPLRRPDPKRALNTLLTLLSLPDKHAN</sequence>
<accession>A0A9D7XHD4</accession>
<organism evidence="6 7">
    <name type="scientific">Candidatus Geothrix skivensis</name>
    <dbReference type="NCBI Taxonomy" id="2954439"/>
    <lineage>
        <taxon>Bacteria</taxon>
        <taxon>Pseudomonadati</taxon>
        <taxon>Acidobacteriota</taxon>
        <taxon>Holophagae</taxon>
        <taxon>Holophagales</taxon>
        <taxon>Holophagaceae</taxon>
        <taxon>Geothrix</taxon>
    </lineage>
</organism>
<name>A0A9D7XHD4_9BACT</name>
<evidence type="ECO:0000256" key="1">
    <source>
        <dbReference type="ARBA" id="ARBA00023015"/>
    </source>
</evidence>
<evidence type="ECO:0000313" key="6">
    <source>
        <dbReference type="EMBL" id="MBK9797251.1"/>
    </source>
</evidence>
<dbReference type="Pfam" id="PF00440">
    <property type="entry name" value="TetR_N"/>
    <property type="match status" value="1"/>
</dbReference>
<keyword evidence="1" id="KW-0805">Transcription regulation</keyword>
<dbReference type="Proteomes" id="UP000886657">
    <property type="component" value="Unassembled WGS sequence"/>
</dbReference>
<keyword evidence="2 4" id="KW-0238">DNA-binding</keyword>
<evidence type="ECO:0000256" key="2">
    <source>
        <dbReference type="ARBA" id="ARBA00023125"/>
    </source>
</evidence>
<evidence type="ECO:0000313" key="7">
    <source>
        <dbReference type="Proteomes" id="UP000886657"/>
    </source>
</evidence>
<dbReference type="InterPro" id="IPR050109">
    <property type="entry name" value="HTH-type_TetR-like_transc_reg"/>
</dbReference>
<dbReference type="InterPro" id="IPR009057">
    <property type="entry name" value="Homeodomain-like_sf"/>
</dbReference>
<dbReference type="InterPro" id="IPR036271">
    <property type="entry name" value="Tet_transcr_reg_TetR-rel_C_sf"/>
</dbReference>
<evidence type="ECO:0000259" key="5">
    <source>
        <dbReference type="PROSITE" id="PS50977"/>
    </source>
</evidence>
<dbReference type="PROSITE" id="PS50977">
    <property type="entry name" value="HTH_TETR_2"/>
    <property type="match status" value="1"/>
</dbReference>
<dbReference type="Gene3D" id="1.10.357.10">
    <property type="entry name" value="Tetracycline Repressor, domain 2"/>
    <property type="match status" value="1"/>
</dbReference>
<dbReference type="InterPro" id="IPR001647">
    <property type="entry name" value="HTH_TetR"/>
</dbReference>
<reference evidence="6" key="1">
    <citation type="submission" date="2020-10" db="EMBL/GenBank/DDBJ databases">
        <title>Connecting structure to function with the recovery of over 1000 high-quality activated sludge metagenome-assembled genomes encoding full-length rRNA genes using long-read sequencing.</title>
        <authorList>
            <person name="Singleton C.M."/>
            <person name="Petriglieri F."/>
            <person name="Kristensen J.M."/>
            <person name="Kirkegaard R.H."/>
            <person name="Michaelsen T.Y."/>
            <person name="Andersen M.H."/>
            <person name="Karst S.M."/>
            <person name="Dueholm M.S."/>
            <person name="Nielsen P.H."/>
            <person name="Albertsen M."/>
        </authorList>
    </citation>
    <scope>NUCLEOTIDE SEQUENCE</scope>
    <source>
        <strain evidence="6">Skiv_18-Q3-R9-52_MAXAC.067</strain>
    </source>
</reference>
<proteinExistence type="predicted"/>
<evidence type="ECO:0000256" key="3">
    <source>
        <dbReference type="ARBA" id="ARBA00023163"/>
    </source>
</evidence>
<comment type="caution">
    <text evidence="6">The sequence shown here is derived from an EMBL/GenBank/DDBJ whole genome shotgun (WGS) entry which is preliminary data.</text>
</comment>
<dbReference type="AlphaFoldDB" id="A0A9D7XHD4"/>
<dbReference type="Gene3D" id="1.10.10.60">
    <property type="entry name" value="Homeodomain-like"/>
    <property type="match status" value="1"/>
</dbReference>
<dbReference type="PANTHER" id="PTHR30055:SF234">
    <property type="entry name" value="HTH-TYPE TRANSCRIPTIONAL REGULATOR BETI"/>
    <property type="match status" value="1"/>
</dbReference>
<dbReference type="PRINTS" id="PR00455">
    <property type="entry name" value="HTHTETR"/>
</dbReference>
<gene>
    <name evidence="6" type="ORF">IPP58_12300</name>
</gene>
<dbReference type="GO" id="GO:0003700">
    <property type="term" value="F:DNA-binding transcription factor activity"/>
    <property type="evidence" value="ECO:0007669"/>
    <property type="project" value="TreeGrafter"/>
</dbReference>
<evidence type="ECO:0000256" key="4">
    <source>
        <dbReference type="PROSITE-ProRule" id="PRU00335"/>
    </source>
</evidence>
<feature type="domain" description="HTH tetR-type" evidence="5">
    <location>
        <begin position="9"/>
        <end position="69"/>
    </location>
</feature>
<dbReference type="PANTHER" id="PTHR30055">
    <property type="entry name" value="HTH-TYPE TRANSCRIPTIONAL REGULATOR RUTR"/>
    <property type="match status" value="1"/>
</dbReference>
<dbReference type="EMBL" id="JADKIO010000009">
    <property type="protein sequence ID" value="MBK9797251.1"/>
    <property type="molecule type" value="Genomic_DNA"/>
</dbReference>